<feature type="domain" description="Acyl-CoA dehydrogenase/oxidase C-terminal" evidence="7">
    <location>
        <begin position="221"/>
        <end position="362"/>
    </location>
</feature>
<gene>
    <name evidence="9" type="ordered locus">FsymDg_1331</name>
</gene>
<evidence type="ECO:0000259" key="8">
    <source>
        <dbReference type="Pfam" id="PF02771"/>
    </source>
</evidence>
<evidence type="ECO:0000313" key="10">
    <source>
        <dbReference type="Proteomes" id="UP000001549"/>
    </source>
</evidence>
<dbReference type="eggNOG" id="COG1960">
    <property type="taxonomic scope" value="Bacteria"/>
</dbReference>
<accession>F8B175</accession>
<dbReference type="InterPro" id="IPR009075">
    <property type="entry name" value="AcylCo_DH/oxidase_C"/>
</dbReference>
<dbReference type="InterPro" id="IPR009100">
    <property type="entry name" value="AcylCoA_DH/oxidase_NM_dom_sf"/>
</dbReference>
<dbReference type="Gene3D" id="1.10.540.10">
    <property type="entry name" value="Acyl-CoA dehydrogenase/oxidase, N-terminal domain"/>
    <property type="match status" value="1"/>
</dbReference>
<dbReference type="Gene3D" id="1.20.140.10">
    <property type="entry name" value="Butyryl-CoA Dehydrogenase, subunit A, domain 3"/>
    <property type="match status" value="1"/>
</dbReference>
<feature type="compositionally biased region" description="Pro residues" evidence="6">
    <location>
        <begin position="373"/>
        <end position="385"/>
    </location>
</feature>
<dbReference type="HOGENOM" id="CLU_018204_5_1_11"/>
<dbReference type="InterPro" id="IPR046373">
    <property type="entry name" value="Acyl-CoA_Oxase/DH_mid-dom_sf"/>
</dbReference>
<feature type="domain" description="Acyl-CoA dehydrogenase/oxidase N-terminal" evidence="8">
    <location>
        <begin position="6"/>
        <end position="119"/>
    </location>
</feature>
<dbReference type="PANTHER" id="PTHR43884">
    <property type="entry name" value="ACYL-COA DEHYDROGENASE"/>
    <property type="match status" value="1"/>
</dbReference>
<dbReference type="GO" id="GO:0050660">
    <property type="term" value="F:flavin adenine dinucleotide binding"/>
    <property type="evidence" value="ECO:0007669"/>
    <property type="project" value="InterPro"/>
</dbReference>
<reference evidence="9 10" key="1">
    <citation type="submission" date="2011-05" db="EMBL/GenBank/DDBJ databases">
        <title>Complete sequence of chromosome of Frankia symbiont of Datisca glomerata.</title>
        <authorList>
            <consortium name="US DOE Joint Genome Institute"/>
            <person name="Lucas S."/>
            <person name="Han J."/>
            <person name="Lapidus A."/>
            <person name="Cheng J.-F."/>
            <person name="Goodwin L."/>
            <person name="Pitluck S."/>
            <person name="Peters L."/>
            <person name="Mikhailova N."/>
            <person name="Chertkov O."/>
            <person name="Teshima H."/>
            <person name="Han C."/>
            <person name="Tapia R."/>
            <person name="Land M."/>
            <person name="Hauser L."/>
            <person name="Kyrpides N."/>
            <person name="Ivanova N."/>
            <person name="Pagani I."/>
            <person name="Berry A."/>
            <person name="Pawlowski K."/>
            <person name="Persson T."/>
            <person name="Vanden Heuvel B."/>
            <person name="Benson D."/>
            <person name="Woyke T."/>
        </authorList>
    </citation>
    <scope>NUCLEOTIDE SEQUENCE [LARGE SCALE GENOMIC DNA]</scope>
    <source>
        <strain evidence="10">4085684</strain>
    </source>
</reference>
<proteinExistence type="inferred from homology"/>
<evidence type="ECO:0000313" key="9">
    <source>
        <dbReference type="EMBL" id="AEH08811.1"/>
    </source>
</evidence>
<evidence type="ECO:0000256" key="4">
    <source>
        <dbReference type="ARBA" id="ARBA00022827"/>
    </source>
</evidence>
<keyword evidence="3" id="KW-0285">Flavoprotein</keyword>
<dbReference type="InterPro" id="IPR013786">
    <property type="entry name" value="AcylCoA_DH/ox_N"/>
</dbReference>
<evidence type="ECO:0000256" key="1">
    <source>
        <dbReference type="ARBA" id="ARBA00001974"/>
    </source>
</evidence>
<comment type="cofactor">
    <cofactor evidence="1">
        <name>FAD</name>
        <dbReference type="ChEBI" id="CHEBI:57692"/>
    </cofactor>
</comment>
<dbReference type="InterPro" id="IPR037069">
    <property type="entry name" value="AcylCoA_DH/ox_N_sf"/>
</dbReference>
<dbReference type="EMBL" id="CP002801">
    <property type="protein sequence ID" value="AEH08811.1"/>
    <property type="molecule type" value="Genomic_DNA"/>
</dbReference>
<evidence type="ECO:0000259" key="7">
    <source>
        <dbReference type="Pfam" id="PF00441"/>
    </source>
</evidence>
<keyword evidence="10" id="KW-1185">Reference proteome</keyword>
<organism evidence="9 10">
    <name type="scientific">Candidatus Protofrankia datiscae</name>
    <dbReference type="NCBI Taxonomy" id="2716812"/>
    <lineage>
        <taxon>Bacteria</taxon>
        <taxon>Bacillati</taxon>
        <taxon>Actinomycetota</taxon>
        <taxon>Actinomycetes</taxon>
        <taxon>Frankiales</taxon>
        <taxon>Frankiaceae</taxon>
        <taxon>Protofrankia</taxon>
    </lineage>
</organism>
<dbReference type="GO" id="GO:0003995">
    <property type="term" value="F:acyl-CoA dehydrogenase activity"/>
    <property type="evidence" value="ECO:0007669"/>
    <property type="project" value="TreeGrafter"/>
</dbReference>
<keyword evidence="4" id="KW-0274">FAD</keyword>
<evidence type="ECO:0000256" key="2">
    <source>
        <dbReference type="ARBA" id="ARBA00009347"/>
    </source>
</evidence>
<dbReference type="CDD" id="cd00567">
    <property type="entry name" value="ACAD"/>
    <property type="match status" value="1"/>
</dbReference>
<sequence length="385" mass="40756">MYFALTEEQRALGDTVRDYLADRFDLTAVRAVFEDTGGDGHPAELWKTAGEQGWLAVLVPPEHDGLGLGLVDAQVVARAFGAGVVPGPWLPTVLAGEAIRLAGSPEQRRALLPRIATGDLVATVALRGPAGRYDPTGVRVTADAAGRLTGTALPVEYAEVARTVVVAATEPSGQTGLYLVDPRSPGVTVDGLDSYDGTVRAASLTLDGVDARRLPESSAAVLTELLDRAALLTAADLVGLARQALGRTVAYDRDRVQFGRPVGSFQALKHHLADLHLAVTMAEHAVLYAAHALDTGLADRRLAAAVAKSKAGDAAREVTGTMIQYHGGIGYTWEHEAHFFYKRAKREIYSYGDPDHHRERIASLTIGTSARPAPAPPVASPEPTS</sequence>
<dbReference type="Gene3D" id="2.40.110.10">
    <property type="entry name" value="Butyryl-CoA Dehydrogenase, subunit A, domain 2"/>
    <property type="match status" value="1"/>
</dbReference>
<name>F8B175_9ACTN</name>
<feature type="region of interest" description="Disordered" evidence="6">
    <location>
        <begin position="365"/>
        <end position="385"/>
    </location>
</feature>
<evidence type="ECO:0000256" key="5">
    <source>
        <dbReference type="ARBA" id="ARBA00023002"/>
    </source>
</evidence>
<dbReference type="SUPFAM" id="SSF47203">
    <property type="entry name" value="Acyl-CoA dehydrogenase C-terminal domain-like"/>
    <property type="match status" value="1"/>
</dbReference>
<dbReference type="Proteomes" id="UP000001549">
    <property type="component" value="Chromosome"/>
</dbReference>
<dbReference type="Pfam" id="PF00441">
    <property type="entry name" value="Acyl-CoA_dh_1"/>
    <property type="match status" value="1"/>
</dbReference>
<comment type="similarity">
    <text evidence="2">Belongs to the acyl-CoA dehydrogenase family.</text>
</comment>
<dbReference type="RefSeq" id="WP_013872785.1">
    <property type="nucleotide sequence ID" value="NC_015656.1"/>
</dbReference>
<dbReference type="Pfam" id="PF02771">
    <property type="entry name" value="Acyl-CoA_dh_N"/>
    <property type="match status" value="1"/>
</dbReference>
<evidence type="ECO:0000256" key="6">
    <source>
        <dbReference type="SAM" id="MobiDB-lite"/>
    </source>
</evidence>
<dbReference type="AlphaFoldDB" id="F8B175"/>
<protein>
    <submittedName>
        <fullName evidence="9">Acyl-CoA dehydrogenase domain-containing protein</fullName>
    </submittedName>
</protein>
<dbReference type="InterPro" id="IPR036250">
    <property type="entry name" value="AcylCo_DH-like_C"/>
</dbReference>
<dbReference type="STRING" id="656024.FsymDg_1331"/>
<keyword evidence="5" id="KW-0560">Oxidoreductase</keyword>
<evidence type="ECO:0000256" key="3">
    <source>
        <dbReference type="ARBA" id="ARBA00022630"/>
    </source>
</evidence>
<dbReference type="PANTHER" id="PTHR43884:SF20">
    <property type="entry name" value="ACYL-COA DEHYDROGENASE FADE28"/>
    <property type="match status" value="1"/>
</dbReference>
<dbReference type="KEGG" id="fsy:FsymDg_1331"/>
<dbReference type="SUPFAM" id="SSF56645">
    <property type="entry name" value="Acyl-CoA dehydrogenase NM domain-like"/>
    <property type="match status" value="1"/>
</dbReference>